<keyword evidence="3" id="KW-1185">Reference proteome</keyword>
<sequence length="182" mass="21435">MKTAWCFLFFISVTVAHAQTQEARRFVRYNLRNFDRFFVAPMAEDRIRDVKTALNRDTIRSEEKHYQEPIRTLVLSGEERAYILSELDKSSQLDEYRQLFEPGTVIPVADQKVLFYDKSQKGLNATEKGDSNWVDFSLPLFIRDHSLCIFYYWAGSQGRLAVYRRTTDDAWLPWLTVFSGIR</sequence>
<proteinExistence type="predicted"/>
<protein>
    <submittedName>
        <fullName evidence="2">Uncharacterized protein</fullName>
    </submittedName>
</protein>
<reference evidence="3" key="1">
    <citation type="journal article" date="2019" name="Int. J. Syst. Evol. Microbiol.">
        <title>The Global Catalogue of Microorganisms (GCM) 10K type strain sequencing project: providing services to taxonomists for standard genome sequencing and annotation.</title>
        <authorList>
            <consortium name="The Broad Institute Genomics Platform"/>
            <consortium name="The Broad Institute Genome Sequencing Center for Infectious Disease"/>
            <person name="Wu L."/>
            <person name="Ma J."/>
        </authorList>
    </citation>
    <scope>NUCLEOTIDE SEQUENCE [LARGE SCALE GENOMIC DNA]</scope>
    <source>
        <strain evidence="3">CCUG 55250</strain>
    </source>
</reference>
<evidence type="ECO:0000313" key="3">
    <source>
        <dbReference type="Proteomes" id="UP001596106"/>
    </source>
</evidence>
<organism evidence="2 3">
    <name type="scientific">Larkinella bovis</name>
    <dbReference type="NCBI Taxonomy" id="683041"/>
    <lineage>
        <taxon>Bacteria</taxon>
        <taxon>Pseudomonadati</taxon>
        <taxon>Bacteroidota</taxon>
        <taxon>Cytophagia</taxon>
        <taxon>Cytophagales</taxon>
        <taxon>Spirosomataceae</taxon>
        <taxon>Larkinella</taxon>
    </lineage>
</organism>
<comment type="caution">
    <text evidence="2">The sequence shown here is derived from an EMBL/GenBank/DDBJ whole genome shotgun (WGS) entry which is preliminary data.</text>
</comment>
<feature type="chain" id="PRO_5045888963" evidence="1">
    <location>
        <begin position="19"/>
        <end position="182"/>
    </location>
</feature>
<keyword evidence="1" id="KW-0732">Signal</keyword>
<accession>A0ABW0I7V3</accession>
<evidence type="ECO:0000256" key="1">
    <source>
        <dbReference type="SAM" id="SignalP"/>
    </source>
</evidence>
<dbReference type="RefSeq" id="WP_379841792.1">
    <property type="nucleotide sequence ID" value="NZ_JBHSMA010000001.1"/>
</dbReference>
<name>A0ABW0I7V3_9BACT</name>
<dbReference type="EMBL" id="JBHSMA010000001">
    <property type="protein sequence ID" value="MFC5408680.1"/>
    <property type="molecule type" value="Genomic_DNA"/>
</dbReference>
<evidence type="ECO:0000313" key="2">
    <source>
        <dbReference type="EMBL" id="MFC5408680.1"/>
    </source>
</evidence>
<feature type="signal peptide" evidence="1">
    <location>
        <begin position="1"/>
        <end position="18"/>
    </location>
</feature>
<dbReference type="Proteomes" id="UP001596106">
    <property type="component" value="Unassembled WGS sequence"/>
</dbReference>
<gene>
    <name evidence="2" type="ORF">ACFPMF_05140</name>
</gene>